<reference evidence="1" key="1">
    <citation type="submission" date="2019-01" db="EMBL/GenBank/DDBJ databases">
        <title>Whole genome sequencing and annotation enables comparative genome analysis that reveals unique features of the Chlamydia suis R19 Genome.</title>
        <authorList>
            <person name="Dimond Z.E."/>
        </authorList>
    </citation>
    <scope>NUCLEOTIDE SEQUENCE [LARGE SCALE GENOMIC DNA]</scope>
    <source>
        <strain evidence="1">R19</strain>
    </source>
</reference>
<gene>
    <name evidence="1" type="primary">hypothetical protein</name>
    <name evidence="1" type="ORF">Chls_452</name>
</gene>
<organism evidence="1 2">
    <name type="scientific">Chlamydia suis</name>
    <dbReference type="NCBI Taxonomy" id="83559"/>
    <lineage>
        <taxon>Bacteria</taxon>
        <taxon>Pseudomonadati</taxon>
        <taxon>Chlamydiota</taxon>
        <taxon>Chlamydiia</taxon>
        <taxon>Chlamydiales</taxon>
        <taxon>Chlamydiaceae</taxon>
        <taxon>Chlamydia/Chlamydophila group</taxon>
        <taxon>Chlamydia</taxon>
    </lineage>
</organism>
<dbReference type="EMBL" id="CP035278">
    <property type="protein sequence ID" value="QHP83327.1"/>
    <property type="molecule type" value="Genomic_DNA"/>
</dbReference>
<sequence length="38" mass="4046">MLASIGAGDAPFSCLQGSCFAFSRFLLKGFSRILPHQA</sequence>
<accession>A0ABX6ITU9</accession>
<proteinExistence type="predicted"/>
<dbReference type="Proteomes" id="UP000512184">
    <property type="component" value="Chromosome"/>
</dbReference>
<protein>
    <submittedName>
        <fullName evidence="1">Uncharacterized protein</fullName>
    </submittedName>
</protein>
<evidence type="ECO:0000313" key="2">
    <source>
        <dbReference type="Proteomes" id="UP000512184"/>
    </source>
</evidence>
<name>A0ABX6ITU9_9CHLA</name>
<keyword evidence="2" id="KW-1185">Reference proteome</keyword>
<evidence type="ECO:0000313" key="1">
    <source>
        <dbReference type="EMBL" id="QHP83327.1"/>
    </source>
</evidence>